<sequence>MQQIQYLVHSYSEPNAPSLVHGYTATEEDAKTQLQVVARSAFKEATKQHLALKNLADKDVEILSFEHYEALAKCTDPHSTYFLAGHCLVYADEKHTTIELIKWSVESKWRYFRYVTTEGPALVRVFSVLNGSQQSGLTITLPVVASETVKVESENNSIPTPPPPPAVGKQLSSVKKPSSNRLVTAESNINTPSPLPSQPGQPLTPELLARVAARRNFLENSRIELPEPTPSAQPNV</sequence>
<evidence type="ECO:0000256" key="1">
    <source>
        <dbReference type="SAM" id="MobiDB-lite"/>
    </source>
</evidence>
<feature type="compositionally biased region" description="Polar residues" evidence="1">
    <location>
        <begin position="170"/>
        <end position="190"/>
    </location>
</feature>
<reference evidence="2" key="1">
    <citation type="submission" date="2021-06" db="EMBL/GenBank/DDBJ databases">
        <authorList>
            <person name="Rolland C."/>
        </authorList>
    </citation>
    <scope>NUCLEOTIDE SEQUENCE</scope>
    <source>
        <strain evidence="2">347.936635</strain>
    </source>
</reference>
<feature type="region of interest" description="Disordered" evidence="1">
    <location>
        <begin position="153"/>
        <end position="206"/>
    </location>
</feature>
<name>A0A8F8KPD3_9VIRU</name>
<proteinExistence type="predicted"/>
<protein>
    <submittedName>
        <fullName evidence="2">Uncharacterized protein</fullName>
    </submittedName>
</protein>
<evidence type="ECO:0000313" key="2">
    <source>
        <dbReference type="EMBL" id="QYA18616.1"/>
    </source>
</evidence>
<organism evidence="2">
    <name type="scientific">Clandestinovirus</name>
    <dbReference type="NCBI Taxonomy" id="2831644"/>
    <lineage>
        <taxon>Viruses</taxon>
    </lineage>
</organism>
<gene>
    <name evidence="2" type="ORF">KOM_12_347</name>
</gene>
<dbReference type="EMBL" id="MZ420154">
    <property type="protein sequence ID" value="QYA18616.1"/>
    <property type="molecule type" value="Genomic_DNA"/>
</dbReference>
<accession>A0A8F8KPD3</accession>